<name>A0A4Q1CDY4_9BACT</name>
<dbReference type="Proteomes" id="UP000290204">
    <property type="component" value="Unassembled WGS sequence"/>
</dbReference>
<reference evidence="1 2" key="1">
    <citation type="submission" date="2019-01" db="EMBL/GenBank/DDBJ databases">
        <title>Lacibacter sp. strain TTM-7.</title>
        <authorList>
            <person name="Chen W.-M."/>
        </authorList>
    </citation>
    <scope>NUCLEOTIDE SEQUENCE [LARGE SCALE GENOMIC DNA]</scope>
    <source>
        <strain evidence="1 2">TTM-7</strain>
    </source>
</reference>
<sequence length="285" mass="31831">MARTIAEIHNEIIAAVQADATLGAELTSTSRVSKWRTWSYIVSFAIWVHEKLFDLFKQEVSETIATLKPHTAKWYASKALAYQHGFPLKEDSDQFDNTGYTDTQIEESRVVAYAAVVEQTDQYGRVFLRIKLARINGGDLAPLTAPQLAGVQEYFARIKDAGVKLVIESIAADSIKMNWRIYYDPLILDSTGSRTDGTAADVVKNAIKDYLKNLPFNGVYVLQYHIDALQQVEGITIPIIDLAQTKYGLLPFTNVNVKTTPDSGYLRFADDADLNITYIAQTPIV</sequence>
<keyword evidence="2" id="KW-1185">Reference proteome</keyword>
<organism evidence="1 2">
    <name type="scientific">Lacibacter luteus</name>
    <dbReference type="NCBI Taxonomy" id="2508719"/>
    <lineage>
        <taxon>Bacteria</taxon>
        <taxon>Pseudomonadati</taxon>
        <taxon>Bacteroidota</taxon>
        <taxon>Chitinophagia</taxon>
        <taxon>Chitinophagales</taxon>
        <taxon>Chitinophagaceae</taxon>
        <taxon>Lacibacter</taxon>
    </lineage>
</organism>
<dbReference type="AlphaFoldDB" id="A0A4Q1CDY4"/>
<proteinExistence type="predicted"/>
<dbReference type="RefSeq" id="WP_129132829.1">
    <property type="nucleotide sequence ID" value="NZ_SDHW01000009.1"/>
</dbReference>
<accession>A0A4Q1CDY4</accession>
<dbReference type="OrthoDB" id="1053324at2"/>
<keyword evidence="1" id="KW-0808">Transferase</keyword>
<gene>
    <name evidence="1" type="ORF">ESA94_20475</name>
</gene>
<protein>
    <submittedName>
        <fullName evidence="1">Nucleotidyltransferase</fullName>
    </submittedName>
</protein>
<evidence type="ECO:0000313" key="2">
    <source>
        <dbReference type="Proteomes" id="UP000290204"/>
    </source>
</evidence>
<dbReference type="EMBL" id="SDHW01000009">
    <property type="protein sequence ID" value="RXK57577.1"/>
    <property type="molecule type" value="Genomic_DNA"/>
</dbReference>
<evidence type="ECO:0000313" key="1">
    <source>
        <dbReference type="EMBL" id="RXK57577.1"/>
    </source>
</evidence>
<dbReference type="GO" id="GO:0016740">
    <property type="term" value="F:transferase activity"/>
    <property type="evidence" value="ECO:0007669"/>
    <property type="project" value="UniProtKB-KW"/>
</dbReference>
<comment type="caution">
    <text evidence="1">The sequence shown here is derived from an EMBL/GenBank/DDBJ whole genome shotgun (WGS) entry which is preliminary data.</text>
</comment>